<dbReference type="SUPFAM" id="SSF56300">
    <property type="entry name" value="Metallo-dependent phosphatases"/>
    <property type="match status" value="1"/>
</dbReference>
<dbReference type="AlphaFoldDB" id="A0A2D2DGF6"/>
<dbReference type="PANTHER" id="PTHR42850:SF2">
    <property type="entry name" value="BLL5683 PROTEIN"/>
    <property type="match status" value="1"/>
</dbReference>
<dbReference type="CDD" id="cd00838">
    <property type="entry name" value="MPP_superfamily"/>
    <property type="match status" value="1"/>
</dbReference>
<dbReference type="KEGG" id="mass:CR152_05585"/>
<dbReference type="PIRSF" id="PIRSF000883">
    <property type="entry name" value="Pesterase_MJ0912"/>
    <property type="match status" value="1"/>
</dbReference>
<feature type="domain" description="Calcineurin-like phosphoesterase" evidence="2">
    <location>
        <begin position="1"/>
        <end position="207"/>
    </location>
</feature>
<gene>
    <name evidence="3" type="ORF">CR152_05585</name>
</gene>
<organism evidence="3 4">
    <name type="scientific">Massilia violaceinigra</name>
    <dbReference type="NCBI Taxonomy" id="2045208"/>
    <lineage>
        <taxon>Bacteria</taxon>
        <taxon>Pseudomonadati</taxon>
        <taxon>Pseudomonadota</taxon>
        <taxon>Betaproteobacteria</taxon>
        <taxon>Burkholderiales</taxon>
        <taxon>Oxalobacteraceae</taxon>
        <taxon>Telluria group</taxon>
        <taxon>Massilia</taxon>
    </lineage>
</organism>
<dbReference type="Proteomes" id="UP000229897">
    <property type="component" value="Chromosome"/>
</dbReference>
<sequence length="247" mass="27434">MRLALLTDLHANREALDACLTHARAQKADQYAFTGDFVGYGADPAWVLDTVMEHVARGAVAVQGNHDYSVTHETRPQMHFEAREVIEWTRGQLSGEQMAFLSGLPLTQEFERMLFVHASAHDPVKWEYVTGLEPAERSLRAARKRMVFSGHVHTPALYRRADDGRMGSHVPVPGTRIAIAPQHQYLVIPGAVGQPRDGNSAACYALYDDVARELVYYRIPYDNGAAARRVIAAGLPIVFAMRLIEGI</sequence>
<keyword evidence="4" id="KW-1185">Reference proteome</keyword>
<evidence type="ECO:0000259" key="2">
    <source>
        <dbReference type="Pfam" id="PF12850"/>
    </source>
</evidence>
<evidence type="ECO:0000313" key="3">
    <source>
        <dbReference type="EMBL" id="ATQ74050.1"/>
    </source>
</evidence>
<dbReference type="InterPro" id="IPR050126">
    <property type="entry name" value="Ap4A_hydrolase"/>
</dbReference>
<dbReference type="RefSeq" id="WP_099874037.1">
    <property type="nucleotide sequence ID" value="NZ_CP024608.1"/>
</dbReference>
<protein>
    <submittedName>
        <fullName evidence="3">Metallophosphatase family protein</fullName>
    </submittedName>
</protein>
<dbReference type="InterPro" id="IPR024654">
    <property type="entry name" value="Calcineurin-like_PHP_lpxH"/>
</dbReference>
<proteinExistence type="inferred from homology"/>
<dbReference type="Gene3D" id="3.60.21.10">
    <property type="match status" value="1"/>
</dbReference>
<dbReference type="EMBL" id="CP024608">
    <property type="protein sequence ID" value="ATQ74050.1"/>
    <property type="molecule type" value="Genomic_DNA"/>
</dbReference>
<accession>A0A2D2DGF6</accession>
<dbReference type="InterPro" id="IPR029052">
    <property type="entry name" value="Metallo-depent_PP-like"/>
</dbReference>
<dbReference type="OrthoDB" id="9813918at2"/>
<name>A0A2D2DGF6_9BURK</name>
<dbReference type="GO" id="GO:0016791">
    <property type="term" value="F:phosphatase activity"/>
    <property type="evidence" value="ECO:0007669"/>
    <property type="project" value="TreeGrafter"/>
</dbReference>
<evidence type="ECO:0000313" key="4">
    <source>
        <dbReference type="Proteomes" id="UP000229897"/>
    </source>
</evidence>
<dbReference type="Pfam" id="PF12850">
    <property type="entry name" value="Metallophos_2"/>
    <property type="match status" value="1"/>
</dbReference>
<dbReference type="PANTHER" id="PTHR42850">
    <property type="entry name" value="METALLOPHOSPHOESTERASE"/>
    <property type="match status" value="1"/>
</dbReference>
<dbReference type="InterPro" id="IPR011152">
    <property type="entry name" value="Pesterase_MJ0912"/>
</dbReference>
<dbReference type="GO" id="GO:0005737">
    <property type="term" value="C:cytoplasm"/>
    <property type="evidence" value="ECO:0007669"/>
    <property type="project" value="TreeGrafter"/>
</dbReference>
<comment type="similarity">
    <text evidence="1">Belongs to the metallophosphoesterase superfamily. YfcE family.</text>
</comment>
<evidence type="ECO:0000256" key="1">
    <source>
        <dbReference type="ARBA" id="ARBA00008950"/>
    </source>
</evidence>
<reference evidence="3" key="1">
    <citation type="submission" date="2017-10" db="EMBL/GenBank/DDBJ databases">
        <title>Massilia psychrophilum sp. nov., a novel purple-pigmented bacterium isolated from Tianshan glacier, Xinjiang Municipality, China.</title>
        <authorList>
            <person name="Wang H."/>
        </authorList>
    </citation>
    <scope>NUCLEOTIDE SEQUENCE [LARGE SCALE GENOMIC DNA]</scope>
    <source>
        <strain evidence="3">B2</strain>
    </source>
</reference>